<feature type="domain" description="FF" evidence="12">
    <location>
        <begin position="630"/>
        <end position="693"/>
    </location>
</feature>
<dbReference type="GO" id="GO:0003723">
    <property type="term" value="F:RNA binding"/>
    <property type="evidence" value="ECO:0007669"/>
    <property type="project" value="TreeGrafter"/>
</dbReference>
<evidence type="ECO:0000256" key="8">
    <source>
        <dbReference type="ARBA" id="ARBA00064817"/>
    </source>
</evidence>
<dbReference type="Gene3D" id="2.20.70.10">
    <property type="match status" value="2"/>
</dbReference>
<protein>
    <recommendedName>
        <fullName evidence="15">Pre-mRNA-processing protein 40A</fullName>
    </recommendedName>
</protein>
<dbReference type="EMBL" id="JAXIOK010000019">
    <property type="protein sequence ID" value="KAK4748345.1"/>
    <property type="molecule type" value="Genomic_DNA"/>
</dbReference>
<dbReference type="FunFam" id="1.10.10.440:FF:000013">
    <property type="entry name" value="pre-mRNA-processing protein 40A isoform X1"/>
    <property type="match status" value="1"/>
</dbReference>
<evidence type="ECO:0000256" key="7">
    <source>
        <dbReference type="ARBA" id="ARBA00061317"/>
    </source>
</evidence>
<dbReference type="SUPFAM" id="SSF51045">
    <property type="entry name" value="WW domain"/>
    <property type="match status" value="2"/>
</dbReference>
<dbReference type="Proteomes" id="UP001345219">
    <property type="component" value="Chromosome 12"/>
</dbReference>
<keyword evidence="3" id="KW-0677">Repeat</keyword>
<dbReference type="InterPro" id="IPR002713">
    <property type="entry name" value="FF_domain"/>
</dbReference>
<feature type="region of interest" description="Disordered" evidence="10">
    <location>
        <begin position="278"/>
        <end position="304"/>
    </location>
</feature>
<keyword evidence="4" id="KW-0508">mRNA splicing</keyword>
<feature type="compositionally biased region" description="Acidic residues" evidence="10">
    <location>
        <begin position="974"/>
        <end position="985"/>
    </location>
</feature>
<dbReference type="Pfam" id="PF00397">
    <property type="entry name" value="WW"/>
    <property type="match status" value="2"/>
</dbReference>
<feature type="domain" description="WW" evidence="11">
    <location>
        <begin position="236"/>
        <end position="269"/>
    </location>
</feature>
<feature type="compositionally biased region" description="Basic and acidic residues" evidence="10">
    <location>
        <begin position="894"/>
        <end position="905"/>
    </location>
</feature>
<name>A0AAN7JLJ6_9MYRT</name>
<evidence type="ECO:0000313" key="13">
    <source>
        <dbReference type="EMBL" id="KAK4748345.1"/>
    </source>
</evidence>
<organism evidence="13 14">
    <name type="scientific">Trapa incisa</name>
    <dbReference type="NCBI Taxonomy" id="236973"/>
    <lineage>
        <taxon>Eukaryota</taxon>
        <taxon>Viridiplantae</taxon>
        <taxon>Streptophyta</taxon>
        <taxon>Embryophyta</taxon>
        <taxon>Tracheophyta</taxon>
        <taxon>Spermatophyta</taxon>
        <taxon>Magnoliopsida</taxon>
        <taxon>eudicotyledons</taxon>
        <taxon>Gunneridae</taxon>
        <taxon>Pentapetalae</taxon>
        <taxon>rosids</taxon>
        <taxon>malvids</taxon>
        <taxon>Myrtales</taxon>
        <taxon>Lythraceae</taxon>
        <taxon>Trapa</taxon>
    </lineage>
</organism>
<dbReference type="GO" id="GO:0071004">
    <property type="term" value="C:U2-type prespliceosome"/>
    <property type="evidence" value="ECO:0007669"/>
    <property type="project" value="TreeGrafter"/>
</dbReference>
<evidence type="ECO:0000256" key="5">
    <source>
        <dbReference type="ARBA" id="ARBA00023242"/>
    </source>
</evidence>
<accession>A0AAN7JLJ6</accession>
<evidence type="ECO:0000259" key="12">
    <source>
        <dbReference type="PROSITE" id="PS51676"/>
    </source>
</evidence>
<dbReference type="AlphaFoldDB" id="A0AAN7JLJ6"/>
<feature type="coiled-coil region" evidence="9">
    <location>
        <begin position="471"/>
        <end position="510"/>
    </location>
</feature>
<dbReference type="PROSITE" id="PS01159">
    <property type="entry name" value="WW_DOMAIN_1"/>
    <property type="match status" value="1"/>
</dbReference>
<evidence type="ECO:0000256" key="4">
    <source>
        <dbReference type="ARBA" id="ARBA00023187"/>
    </source>
</evidence>
<dbReference type="InterPro" id="IPR039726">
    <property type="entry name" value="Prp40-like"/>
</dbReference>
<feature type="compositionally biased region" description="Basic and acidic residues" evidence="10">
    <location>
        <begin position="824"/>
        <end position="881"/>
    </location>
</feature>
<dbReference type="SMART" id="SM00441">
    <property type="entry name" value="FF"/>
    <property type="match status" value="5"/>
</dbReference>
<comment type="subunit">
    <text evidence="8">Interacts (via the WW domains) with the phosphorylated C-terminal domain of NRPB1 (via CTD domain).</text>
</comment>
<dbReference type="SUPFAM" id="SSF81698">
    <property type="entry name" value="FF domain"/>
    <property type="match status" value="5"/>
</dbReference>
<feature type="compositionally biased region" description="Basic and acidic residues" evidence="10">
    <location>
        <begin position="947"/>
        <end position="956"/>
    </location>
</feature>
<dbReference type="CDD" id="cd00201">
    <property type="entry name" value="WW"/>
    <property type="match status" value="2"/>
</dbReference>
<reference evidence="13 14" key="1">
    <citation type="journal article" date="2023" name="Hortic Res">
        <title>Pangenome of water caltrop reveals structural variations and asymmetric subgenome divergence after allopolyploidization.</title>
        <authorList>
            <person name="Zhang X."/>
            <person name="Chen Y."/>
            <person name="Wang L."/>
            <person name="Yuan Y."/>
            <person name="Fang M."/>
            <person name="Shi L."/>
            <person name="Lu R."/>
            <person name="Comes H.P."/>
            <person name="Ma Y."/>
            <person name="Chen Y."/>
            <person name="Huang G."/>
            <person name="Zhou Y."/>
            <person name="Zheng Z."/>
            <person name="Qiu Y."/>
        </authorList>
    </citation>
    <scope>NUCLEOTIDE SEQUENCE [LARGE SCALE GENOMIC DNA]</scope>
    <source>
        <tissue evidence="13">Roots</tissue>
    </source>
</reference>
<dbReference type="Pfam" id="PF01846">
    <property type="entry name" value="FF"/>
    <property type="match status" value="4"/>
</dbReference>
<evidence type="ECO:0000256" key="10">
    <source>
        <dbReference type="SAM" id="MobiDB-lite"/>
    </source>
</evidence>
<dbReference type="GO" id="GO:0045292">
    <property type="term" value="P:mRNA cis splicing, via spliceosome"/>
    <property type="evidence" value="ECO:0007669"/>
    <property type="project" value="InterPro"/>
</dbReference>
<dbReference type="PANTHER" id="PTHR11864">
    <property type="entry name" value="PRE-MRNA-PROCESSING PROTEIN PRP40"/>
    <property type="match status" value="1"/>
</dbReference>
<evidence type="ECO:0000259" key="11">
    <source>
        <dbReference type="PROSITE" id="PS50020"/>
    </source>
</evidence>
<dbReference type="InterPro" id="IPR036020">
    <property type="entry name" value="WW_dom_sf"/>
</dbReference>
<dbReference type="Pfam" id="PF25432">
    <property type="entry name" value="FF_PRPF40A"/>
    <property type="match status" value="1"/>
</dbReference>
<feature type="compositionally biased region" description="Basic and acidic residues" evidence="10">
    <location>
        <begin position="963"/>
        <end position="973"/>
    </location>
</feature>
<dbReference type="Gene3D" id="1.10.10.440">
    <property type="entry name" value="FF domain"/>
    <property type="match status" value="5"/>
</dbReference>
<feature type="domain" description="FF" evidence="12">
    <location>
        <begin position="558"/>
        <end position="612"/>
    </location>
</feature>
<feature type="compositionally biased region" description="Low complexity" evidence="10">
    <location>
        <begin position="182"/>
        <end position="200"/>
    </location>
</feature>
<comment type="similarity">
    <text evidence="7">Belongs to the PRPF40 family.</text>
</comment>
<dbReference type="FunFam" id="1.10.10.440:FF:000026">
    <property type="entry name" value="Pre-mRNA-processing protein 40A"/>
    <property type="match status" value="1"/>
</dbReference>
<gene>
    <name evidence="13" type="ORF">SAY87_014931</name>
</gene>
<feature type="coiled-coil region" evidence="9">
    <location>
        <begin position="606"/>
        <end position="636"/>
    </location>
</feature>
<evidence type="ECO:0000256" key="2">
    <source>
        <dbReference type="ARBA" id="ARBA00022664"/>
    </source>
</evidence>
<feature type="domain" description="FF" evidence="12">
    <location>
        <begin position="490"/>
        <end position="545"/>
    </location>
</feature>
<feature type="compositionally biased region" description="Basic and acidic residues" evidence="10">
    <location>
        <begin position="921"/>
        <end position="939"/>
    </location>
</feature>
<feature type="domain" description="FF" evidence="12">
    <location>
        <begin position="423"/>
        <end position="477"/>
    </location>
</feature>
<dbReference type="GO" id="GO:0005685">
    <property type="term" value="C:U1 snRNP"/>
    <property type="evidence" value="ECO:0007669"/>
    <property type="project" value="TreeGrafter"/>
</dbReference>
<evidence type="ECO:0008006" key="15">
    <source>
        <dbReference type="Google" id="ProtNLM"/>
    </source>
</evidence>
<dbReference type="GO" id="GO:0070063">
    <property type="term" value="F:RNA polymerase binding"/>
    <property type="evidence" value="ECO:0007669"/>
    <property type="project" value="UniProtKB-ARBA"/>
</dbReference>
<evidence type="ECO:0000256" key="1">
    <source>
        <dbReference type="ARBA" id="ARBA00004123"/>
    </source>
</evidence>
<dbReference type="SMART" id="SM00456">
    <property type="entry name" value="WW"/>
    <property type="match status" value="2"/>
</dbReference>
<keyword evidence="5" id="KW-0539">Nucleus</keyword>
<evidence type="ECO:0000256" key="3">
    <source>
        <dbReference type="ARBA" id="ARBA00022737"/>
    </source>
</evidence>
<keyword evidence="2" id="KW-0507">mRNA processing</keyword>
<dbReference type="PROSITE" id="PS51676">
    <property type="entry name" value="FF"/>
    <property type="match status" value="4"/>
</dbReference>
<comment type="subcellular location">
    <subcellularLocation>
        <location evidence="1">Nucleus</location>
    </subcellularLocation>
</comment>
<feature type="region of interest" description="Disordered" evidence="10">
    <location>
        <begin position="181"/>
        <end position="207"/>
    </location>
</feature>
<evidence type="ECO:0000313" key="14">
    <source>
        <dbReference type="Proteomes" id="UP001345219"/>
    </source>
</evidence>
<evidence type="ECO:0000256" key="6">
    <source>
        <dbReference type="ARBA" id="ARBA00056384"/>
    </source>
</evidence>
<feature type="region of interest" description="Disordered" evidence="10">
    <location>
        <begin position="1"/>
        <end position="26"/>
    </location>
</feature>
<proteinExistence type="inferred from homology"/>
<feature type="region of interest" description="Disordered" evidence="10">
    <location>
        <begin position="824"/>
        <end position="991"/>
    </location>
</feature>
<feature type="domain" description="WW" evidence="11">
    <location>
        <begin position="195"/>
        <end position="228"/>
    </location>
</feature>
<dbReference type="InterPro" id="IPR036517">
    <property type="entry name" value="FF_domain_sf"/>
</dbReference>
<evidence type="ECO:0000256" key="9">
    <source>
        <dbReference type="SAM" id="Coils"/>
    </source>
</evidence>
<sequence length="991" mass="113517">MANNSQPPGAQSLWPPGGPLGPQNFGTLQMQYRPMISNHLGQPFISPNSEQFRPVGQAMPPSNVGLPGMQDIPPHYAQSMHPFLPRPNQPGHNPHIQYSQTHMPISSSALPPGLGTPGTTLASSYTFSQSNFGPPQNNANAPSQIPSVPQVHIPMVGQLWGPAAGQGVSPSMVPPQTIQQLQASSPADAANAPSQQSSSDWQEHESATGRRYYYNKKTKQSSWEKPMELMTPMERADASTVWKEFSTSDGRKYFYNKVTKQSVWSMPEEMKLAREQALKSESRAPEEALSGVQGSGTGGIASVEKPVTPAAAPSSASNSTFPVASSPIPVIPISITDATTVAISGPLDSPATSNILSIDVGTQTTFSTQPVAVSSQEVQDCEDVSSIQHSEEVKRGIAAADKVSSTPLEEKASDDEPFIYSSKQEAKNAFKALLESVNVQSDWTWEHAMREIINDRRYGALKTLGERKQAFHEYLGQRKKLEAEERRLRQKKAREEFRKMLEECKELTSSIKWSKAVTIFENDERFKIVDRNRDREDIFEGFIVDLERKEKEKAAEEQRHNIAEYRKYLKSCDFIKVNSQWRKIVDRVEDDECCLRLEKIDRLLIYQDYIRDLEWEEEEEKKIQKEQTRRNERKNRDDFCKLVEEHVSAGILTAKTHWQDYCLKIRDSMEYDAVASNTSGSTPRDLFEDVIEELEIKYSEDKARVKDVMKSGKVSMVSTRTFEDFKTSVLEGLGLPKISETNLELIYEDILERAKEKEDKEAKKRQRVTDEFTKLLHTFKEITTSSMWEECKSLIEESYEFKSFGDESSAKEVFEEYKIHLQEKAKEKERKREEEKAFSETHQVRKEKKREEKEKRNEKERKDRDREREKEKGKERTKKDDTDSDTADGNDSYGYKDDKKREKDKERKHRKHHQGASDEVYSDKEEKEYKRSRRQSSDRKKSRKHDHSPVSDEDSKHKKQKRDHKDSSHRNGDYEELEDGEVGEDGEFHQL</sequence>
<dbReference type="FunFam" id="1.10.10.440:FF:000024">
    <property type="entry name" value="Pre-mRNA-processing protein 40A"/>
    <property type="match status" value="1"/>
</dbReference>
<comment type="caution">
    <text evidence="13">The sequence shown here is derived from an EMBL/GenBank/DDBJ whole genome shotgun (WGS) entry which is preliminary data.</text>
</comment>
<feature type="region of interest" description="Disordered" evidence="10">
    <location>
        <begin position="127"/>
        <end position="146"/>
    </location>
</feature>
<dbReference type="PROSITE" id="PS50020">
    <property type="entry name" value="WW_DOMAIN_2"/>
    <property type="match status" value="2"/>
</dbReference>
<comment type="function">
    <text evidence="6">Binds the phosphorylated C-terminal domain (CTD) of the largest subunit of RNA polymerase II and functions as a scaffold for RNA processing machineries. May be involved in pre-mRNA splicing.</text>
</comment>
<keyword evidence="9" id="KW-0175">Coiled coil</keyword>
<dbReference type="PANTHER" id="PTHR11864:SF0">
    <property type="entry name" value="PRP40 PRE-MRNA PROCESSING FACTOR 40 HOMOLOG A (YEAST)"/>
    <property type="match status" value="1"/>
</dbReference>
<keyword evidence="14" id="KW-1185">Reference proteome</keyword>
<dbReference type="InterPro" id="IPR001202">
    <property type="entry name" value="WW_dom"/>
</dbReference>